<evidence type="ECO:0000256" key="1">
    <source>
        <dbReference type="SAM" id="MobiDB-lite"/>
    </source>
</evidence>
<organism evidence="2 3">
    <name type="scientific">Sphingopyxis macrogoltabida</name>
    <name type="common">Sphingomonas macrogoltabidus</name>
    <dbReference type="NCBI Taxonomy" id="33050"/>
    <lineage>
        <taxon>Bacteria</taxon>
        <taxon>Pseudomonadati</taxon>
        <taxon>Pseudomonadota</taxon>
        <taxon>Alphaproteobacteria</taxon>
        <taxon>Sphingomonadales</taxon>
        <taxon>Sphingomonadaceae</taxon>
        <taxon>Sphingopyxis</taxon>
    </lineage>
</organism>
<name>A0A2W5ML42_SPHMC</name>
<dbReference type="PROSITE" id="PS51257">
    <property type="entry name" value="PROKAR_LIPOPROTEIN"/>
    <property type="match status" value="1"/>
</dbReference>
<feature type="compositionally biased region" description="Low complexity" evidence="1">
    <location>
        <begin position="32"/>
        <end position="53"/>
    </location>
</feature>
<dbReference type="AlphaFoldDB" id="A0A2W5ML42"/>
<feature type="region of interest" description="Disordered" evidence="1">
    <location>
        <begin position="22"/>
        <end position="53"/>
    </location>
</feature>
<reference evidence="2 3" key="1">
    <citation type="submission" date="2017-08" db="EMBL/GenBank/DDBJ databases">
        <title>Infants hospitalized years apart are colonized by the same room-sourced microbial strains.</title>
        <authorList>
            <person name="Brooks B."/>
            <person name="Olm M.R."/>
            <person name="Firek B.A."/>
            <person name="Baker R."/>
            <person name="Thomas B.C."/>
            <person name="Morowitz M.J."/>
            <person name="Banfield J.F."/>
        </authorList>
    </citation>
    <scope>NUCLEOTIDE SEQUENCE [LARGE SCALE GENOMIC DNA]</scope>
    <source>
        <strain evidence="2">S2_005_003_R2_47</strain>
    </source>
</reference>
<sequence length="149" mass="14750">MTRTVLSGLAAALSLGLAGCGGDAPDPREEPGAGAAATNAAATSDPAAATASGSVPAPIEQAYRCRGLVAAALAASRVIPKDQLPAELAALDQSVLDHWNGKMGEIAAGTIDAGEEARLMTEATRILVTPEELHAELPAIRACVAAAAG</sequence>
<accession>A0A2W5ML42</accession>
<dbReference type="EMBL" id="QFPJ01000052">
    <property type="protein sequence ID" value="PZQ20617.1"/>
    <property type="molecule type" value="Genomic_DNA"/>
</dbReference>
<evidence type="ECO:0000313" key="2">
    <source>
        <dbReference type="EMBL" id="PZQ20617.1"/>
    </source>
</evidence>
<comment type="caution">
    <text evidence="2">The sequence shown here is derived from an EMBL/GenBank/DDBJ whole genome shotgun (WGS) entry which is preliminary data.</text>
</comment>
<dbReference type="Proteomes" id="UP000248597">
    <property type="component" value="Unassembled WGS sequence"/>
</dbReference>
<evidence type="ECO:0000313" key="3">
    <source>
        <dbReference type="Proteomes" id="UP000248597"/>
    </source>
</evidence>
<proteinExistence type="predicted"/>
<gene>
    <name evidence="2" type="ORF">DI569_14855</name>
</gene>
<protein>
    <submittedName>
        <fullName evidence="2">Uncharacterized protein</fullName>
    </submittedName>
</protein>